<keyword evidence="2 8" id="KW-0479">Metal-binding</keyword>
<dbReference type="SUPFAM" id="SSF57716">
    <property type="entry name" value="Glucocorticoid receptor-like (DNA-binding domain)"/>
    <property type="match status" value="1"/>
</dbReference>
<keyword evidence="4 7" id="KW-0863">Zinc-finger</keyword>
<proteinExistence type="predicted"/>
<dbReference type="EMBL" id="JABFTP020000001">
    <property type="protein sequence ID" value="KAL3267105.1"/>
    <property type="molecule type" value="Genomic_DNA"/>
</dbReference>
<dbReference type="Proteomes" id="UP001516400">
    <property type="component" value="Unassembled WGS sequence"/>
</dbReference>
<dbReference type="PROSITE" id="PS00028">
    <property type="entry name" value="ZINC_FINGER_C2H2_1"/>
    <property type="match status" value="4"/>
</dbReference>
<dbReference type="Gene3D" id="3.40.1800.20">
    <property type="match status" value="1"/>
</dbReference>
<sequence length="367" mass="42307">MEDICRTCLRTQDVLSPLFERKDLLNKIQEISAVQLDDVPGYPQKICRECLTNVNKLYNFRKVIQNADLELRERFAAEQRDKTIKRKPSQNTSKTKVDSDEEDEKPLIFIKTELENANDNDNEINSWSPEPDTGNNDNDCYISEEDNQKGNDENSEEMDDCNSMLMPIKKCVCNECGIEFTSRFKLYNHRRTNHVVPGICNICGIVVRADNLRRHVQLHSEGPASCHHCGKIFKNSESLRGHLLIHRGHIFTCEKCGKTSKVRAEHRRHMKTHSDPEIGKMMCNICGKKVRDLKKHMHSHTGERPHICSFCQKGFTSPYALKVHTRQHTNERPYVCNICSSAYPQKVSLVSHLKSKHGIKYENPEST</sequence>
<evidence type="ECO:0000259" key="10">
    <source>
        <dbReference type="PROSITE" id="PS50157"/>
    </source>
</evidence>
<evidence type="ECO:0000256" key="8">
    <source>
        <dbReference type="PROSITE-ProRule" id="PRU01263"/>
    </source>
</evidence>
<accession>A0ABD2ML61</accession>
<evidence type="ECO:0000256" key="9">
    <source>
        <dbReference type="SAM" id="MobiDB-lite"/>
    </source>
</evidence>
<organism evidence="12 13">
    <name type="scientific">Cryptolaemus montrouzieri</name>
    <dbReference type="NCBI Taxonomy" id="559131"/>
    <lineage>
        <taxon>Eukaryota</taxon>
        <taxon>Metazoa</taxon>
        <taxon>Ecdysozoa</taxon>
        <taxon>Arthropoda</taxon>
        <taxon>Hexapoda</taxon>
        <taxon>Insecta</taxon>
        <taxon>Pterygota</taxon>
        <taxon>Neoptera</taxon>
        <taxon>Endopterygota</taxon>
        <taxon>Coleoptera</taxon>
        <taxon>Polyphaga</taxon>
        <taxon>Cucujiformia</taxon>
        <taxon>Coccinelloidea</taxon>
        <taxon>Coccinellidae</taxon>
        <taxon>Scymninae</taxon>
        <taxon>Scymnini</taxon>
        <taxon>Cryptolaemus</taxon>
    </lineage>
</organism>
<dbReference type="Gene3D" id="3.30.160.60">
    <property type="entry name" value="Classic Zinc Finger"/>
    <property type="match status" value="5"/>
</dbReference>
<comment type="subcellular location">
    <subcellularLocation>
        <location evidence="1">Nucleus</location>
    </subcellularLocation>
</comment>
<protein>
    <submittedName>
        <fullName evidence="12">Uncharacterized protein</fullName>
    </submittedName>
</protein>
<dbReference type="AlphaFoldDB" id="A0ABD2ML61"/>
<dbReference type="GO" id="GO:0005634">
    <property type="term" value="C:nucleus"/>
    <property type="evidence" value="ECO:0007669"/>
    <property type="project" value="UniProtKB-SubCell"/>
</dbReference>
<dbReference type="PANTHER" id="PTHR24379">
    <property type="entry name" value="KRAB AND ZINC FINGER DOMAIN-CONTAINING"/>
    <property type="match status" value="1"/>
</dbReference>
<gene>
    <name evidence="12" type="ORF">HHI36_011245</name>
</gene>
<feature type="compositionally biased region" description="Polar residues" evidence="9">
    <location>
        <begin position="123"/>
        <end position="138"/>
    </location>
</feature>
<dbReference type="SMART" id="SM00868">
    <property type="entry name" value="zf-AD"/>
    <property type="match status" value="1"/>
</dbReference>
<evidence type="ECO:0000256" key="7">
    <source>
        <dbReference type="PROSITE-ProRule" id="PRU00042"/>
    </source>
</evidence>
<feature type="domain" description="C2H2-type" evidence="10">
    <location>
        <begin position="171"/>
        <end position="194"/>
    </location>
</feature>
<feature type="region of interest" description="Disordered" evidence="9">
    <location>
        <begin position="80"/>
        <end position="102"/>
    </location>
</feature>
<keyword evidence="6" id="KW-0539">Nucleus</keyword>
<feature type="domain" description="ZAD" evidence="11">
    <location>
        <begin position="3"/>
        <end position="74"/>
    </location>
</feature>
<dbReference type="PANTHER" id="PTHR24379:SF121">
    <property type="entry name" value="C2H2-TYPE DOMAIN-CONTAINING PROTEIN"/>
    <property type="match status" value="1"/>
</dbReference>
<keyword evidence="3" id="KW-0677">Repeat</keyword>
<feature type="binding site" evidence="8">
    <location>
        <position position="50"/>
    </location>
    <ligand>
        <name>Zn(2+)</name>
        <dbReference type="ChEBI" id="CHEBI:29105"/>
    </ligand>
</feature>
<dbReference type="FunFam" id="3.30.160.60:FF:000870">
    <property type="entry name" value="zinc finger protein 197 isoform X1"/>
    <property type="match status" value="1"/>
</dbReference>
<comment type="caution">
    <text evidence="12">The sequence shown here is derived from an EMBL/GenBank/DDBJ whole genome shotgun (WGS) entry which is preliminary data.</text>
</comment>
<dbReference type="SUPFAM" id="SSF57667">
    <property type="entry name" value="beta-beta-alpha zinc fingers"/>
    <property type="match status" value="2"/>
</dbReference>
<feature type="binding site" evidence="8">
    <location>
        <position position="47"/>
    </location>
    <ligand>
        <name>Zn(2+)</name>
        <dbReference type="ChEBI" id="CHEBI:29105"/>
    </ligand>
</feature>
<evidence type="ECO:0000313" key="12">
    <source>
        <dbReference type="EMBL" id="KAL3267105.1"/>
    </source>
</evidence>
<dbReference type="PROSITE" id="PS50157">
    <property type="entry name" value="ZINC_FINGER_C2H2_2"/>
    <property type="match status" value="5"/>
</dbReference>
<dbReference type="InterPro" id="IPR036236">
    <property type="entry name" value="Znf_C2H2_sf"/>
</dbReference>
<feature type="domain" description="C2H2-type" evidence="10">
    <location>
        <begin position="306"/>
        <end position="333"/>
    </location>
</feature>
<name>A0ABD2ML61_9CUCU</name>
<evidence type="ECO:0000313" key="13">
    <source>
        <dbReference type="Proteomes" id="UP001516400"/>
    </source>
</evidence>
<feature type="binding site" evidence="8">
    <location>
        <position position="8"/>
    </location>
    <ligand>
        <name>Zn(2+)</name>
        <dbReference type="ChEBI" id="CHEBI:29105"/>
    </ligand>
</feature>
<evidence type="ECO:0000256" key="1">
    <source>
        <dbReference type="ARBA" id="ARBA00004123"/>
    </source>
</evidence>
<feature type="domain" description="C2H2-type" evidence="10">
    <location>
        <begin position="334"/>
        <end position="357"/>
    </location>
</feature>
<dbReference type="InterPro" id="IPR012934">
    <property type="entry name" value="Znf_AD"/>
</dbReference>
<evidence type="ECO:0000256" key="5">
    <source>
        <dbReference type="ARBA" id="ARBA00022833"/>
    </source>
</evidence>
<dbReference type="InterPro" id="IPR013087">
    <property type="entry name" value="Znf_C2H2_type"/>
</dbReference>
<keyword evidence="5 8" id="KW-0862">Zinc</keyword>
<feature type="domain" description="C2H2-type" evidence="10">
    <location>
        <begin position="224"/>
        <end position="248"/>
    </location>
</feature>
<evidence type="ECO:0000256" key="6">
    <source>
        <dbReference type="ARBA" id="ARBA00023242"/>
    </source>
</evidence>
<dbReference type="PROSITE" id="PS51915">
    <property type="entry name" value="ZAD"/>
    <property type="match status" value="1"/>
</dbReference>
<evidence type="ECO:0000259" key="11">
    <source>
        <dbReference type="PROSITE" id="PS51915"/>
    </source>
</evidence>
<evidence type="ECO:0000256" key="3">
    <source>
        <dbReference type="ARBA" id="ARBA00022737"/>
    </source>
</evidence>
<feature type="binding site" evidence="8">
    <location>
        <position position="5"/>
    </location>
    <ligand>
        <name>Zn(2+)</name>
        <dbReference type="ChEBI" id="CHEBI:29105"/>
    </ligand>
</feature>
<evidence type="ECO:0000256" key="4">
    <source>
        <dbReference type="ARBA" id="ARBA00022771"/>
    </source>
</evidence>
<dbReference type="Pfam" id="PF07776">
    <property type="entry name" value="zf-AD"/>
    <property type="match status" value="1"/>
</dbReference>
<keyword evidence="13" id="KW-1185">Reference proteome</keyword>
<dbReference type="GO" id="GO:0008270">
    <property type="term" value="F:zinc ion binding"/>
    <property type="evidence" value="ECO:0007669"/>
    <property type="project" value="UniProtKB-UniRule"/>
</dbReference>
<reference evidence="12 13" key="1">
    <citation type="journal article" date="2021" name="BMC Biol.">
        <title>Horizontally acquired antibacterial genes associated with adaptive radiation of ladybird beetles.</title>
        <authorList>
            <person name="Li H.S."/>
            <person name="Tang X.F."/>
            <person name="Huang Y.H."/>
            <person name="Xu Z.Y."/>
            <person name="Chen M.L."/>
            <person name="Du X.Y."/>
            <person name="Qiu B.Y."/>
            <person name="Chen P.T."/>
            <person name="Zhang W."/>
            <person name="Slipinski A."/>
            <person name="Escalona H.E."/>
            <person name="Waterhouse R.M."/>
            <person name="Zwick A."/>
            <person name="Pang H."/>
        </authorList>
    </citation>
    <scope>NUCLEOTIDE SEQUENCE [LARGE SCALE GENOMIC DNA]</scope>
    <source>
        <strain evidence="12">SYSU2018</strain>
    </source>
</reference>
<feature type="region of interest" description="Disordered" evidence="9">
    <location>
        <begin position="119"/>
        <end position="158"/>
    </location>
</feature>
<feature type="domain" description="C2H2-type" evidence="10">
    <location>
        <begin position="251"/>
        <end position="278"/>
    </location>
</feature>
<dbReference type="SMART" id="SM00355">
    <property type="entry name" value="ZnF_C2H2"/>
    <property type="match status" value="7"/>
</dbReference>
<evidence type="ECO:0000256" key="2">
    <source>
        <dbReference type="ARBA" id="ARBA00022723"/>
    </source>
</evidence>
<dbReference type="Pfam" id="PF00096">
    <property type="entry name" value="zf-C2H2"/>
    <property type="match status" value="3"/>
</dbReference>